<dbReference type="RefSeq" id="WP_273737951.1">
    <property type="nucleotide sequence ID" value="NZ_JAQIVI010000107.1"/>
</dbReference>
<dbReference type="InterPro" id="IPR013752">
    <property type="entry name" value="KPA_reductase"/>
</dbReference>
<organism evidence="2 3">
    <name type="scientific">Natrinema soli</name>
    <dbReference type="NCBI Taxonomy" id="1930624"/>
    <lineage>
        <taxon>Archaea</taxon>
        <taxon>Methanobacteriati</taxon>
        <taxon>Methanobacteriota</taxon>
        <taxon>Stenosarchaea group</taxon>
        <taxon>Halobacteria</taxon>
        <taxon>Halobacteriales</taxon>
        <taxon>Natrialbaceae</taxon>
        <taxon>Natrinema</taxon>
    </lineage>
</organism>
<gene>
    <name evidence="2" type="ORF">ACFQE6_07720</name>
</gene>
<accession>A0ABD5SJ41</accession>
<name>A0ABD5SJ41_9EURY</name>
<sequence length="113" mass="12467">MENMRAMMERIICEAELVATAVGVDLPDGDPIAQVVETCRSGPTHRSSMLQGVFAERKTEIDEINGAPVEIARRENVDVPINELVTRLVRGLERSALDCGRANYSSHCKSMHT</sequence>
<reference evidence="2 3" key="1">
    <citation type="journal article" date="2019" name="Int. J. Syst. Evol. Microbiol.">
        <title>The Global Catalogue of Microorganisms (GCM) 10K type strain sequencing project: providing services to taxonomists for standard genome sequencing and annotation.</title>
        <authorList>
            <consortium name="The Broad Institute Genomics Platform"/>
            <consortium name="The Broad Institute Genome Sequencing Center for Infectious Disease"/>
            <person name="Wu L."/>
            <person name="Ma J."/>
        </authorList>
    </citation>
    <scope>NUCLEOTIDE SEQUENCE [LARGE SCALE GENOMIC DNA]</scope>
    <source>
        <strain evidence="2 3">LMG 29247</strain>
    </source>
</reference>
<protein>
    <submittedName>
        <fullName evidence="2">Ketopantoate reductase family protein</fullName>
    </submittedName>
</protein>
<proteinExistence type="predicted"/>
<comment type="caution">
    <text evidence="2">The sequence shown here is derived from an EMBL/GenBank/DDBJ whole genome shotgun (WGS) entry which is preliminary data.</text>
</comment>
<keyword evidence="3" id="KW-1185">Reference proteome</keyword>
<dbReference type="Proteomes" id="UP001596383">
    <property type="component" value="Unassembled WGS sequence"/>
</dbReference>
<evidence type="ECO:0000259" key="1">
    <source>
        <dbReference type="Pfam" id="PF08546"/>
    </source>
</evidence>
<dbReference type="InterPro" id="IPR013328">
    <property type="entry name" value="6PGD_dom2"/>
</dbReference>
<feature type="domain" description="Ketopantoate reductase C-terminal" evidence="1">
    <location>
        <begin position="3"/>
        <end position="93"/>
    </location>
</feature>
<dbReference type="AlphaFoldDB" id="A0ABD5SJ41"/>
<dbReference type="SUPFAM" id="SSF48179">
    <property type="entry name" value="6-phosphogluconate dehydrogenase C-terminal domain-like"/>
    <property type="match status" value="1"/>
</dbReference>
<dbReference type="Gene3D" id="1.10.1040.10">
    <property type="entry name" value="N-(1-d-carboxylethyl)-l-norvaline Dehydrogenase, domain 2"/>
    <property type="match status" value="1"/>
</dbReference>
<dbReference type="EMBL" id="JBHSWV010000107">
    <property type="protein sequence ID" value="MFC6764899.1"/>
    <property type="molecule type" value="Genomic_DNA"/>
</dbReference>
<dbReference type="InterPro" id="IPR051402">
    <property type="entry name" value="KPR-Related"/>
</dbReference>
<dbReference type="InterPro" id="IPR008927">
    <property type="entry name" value="6-PGluconate_DH-like_C_sf"/>
</dbReference>
<dbReference type="PANTHER" id="PTHR21708">
    <property type="entry name" value="PROBABLE 2-DEHYDROPANTOATE 2-REDUCTASE"/>
    <property type="match status" value="1"/>
</dbReference>
<evidence type="ECO:0000313" key="3">
    <source>
        <dbReference type="Proteomes" id="UP001596383"/>
    </source>
</evidence>
<dbReference type="PANTHER" id="PTHR21708:SF26">
    <property type="entry name" value="2-DEHYDROPANTOATE 2-REDUCTASE"/>
    <property type="match status" value="1"/>
</dbReference>
<dbReference type="Pfam" id="PF08546">
    <property type="entry name" value="ApbA_C"/>
    <property type="match status" value="1"/>
</dbReference>
<evidence type="ECO:0000313" key="2">
    <source>
        <dbReference type="EMBL" id="MFC6764899.1"/>
    </source>
</evidence>